<keyword evidence="2" id="KW-1185">Reference proteome</keyword>
<reference evidence="1 2" key="1">
    <citation type="submission" date="2018-05" db="EMBL/GenBank/DDBJ databases">
        <title>Zavarzinia sp. HR-AS.</title>
        <authorList>
            <person name="Lee Y."/>
            <person name="Jeon C.O."/>
        </authorList>
    </citation>
    <scope>NUCLEOTIDE SEQUENCE [LARGE SCALE GENOMIC DNA]</scope>
    <source>
        <strain evidence="1 2">HR-AS</strain>
    </source>
</reference>
<dbReference type="AlphaFoldDB" id="A0A317ECZ4"/>
<dbReference type="Pfam" id="PF05114">
    <property type="entry name" value="MbnB_TglH_ChrH"/>
    <property type="match status" value="1"/>
</dbReference>
<sequence length="296" mass="31378">MAARSPRPRADPVIAGHHAGIGLRAPHLAELAAGGAARGFVEIHAENHMIEGPDFALLQRVRRDLPVSVHGVGVSLGSAGGIDDAHLARFARLVARIEPDLVSEHLAWSVAGGHYWNDLLPLPRSFEALDIVAANIGRVQDRLKRPLLIENPSSYVAFAASDMGEGDFLSALVARTGCGLLLDLNNIFVSASNLGTDPLADLAAMPLRAVGEIHLAGHARVERPEGPVLIDDHGSPVCDDVLALLARVRPLCPDAPLLLEWDSRLPPLSGLLAEAARIDGFLAAQPMPEGERHAFG</sequence>
<evidence type="ECO:0000313" key="1">
    <source>
        <dbReference type="EMBL" id="PWR24898.1"/>
    </source>
</evidence>
<proteinExistence type="predicted"/>
<dbReference type="Gene3D" id="3.20.20.150">
    <property type="entry name" value="Divalent-metal-dependent TIM barrel enzymes"/>
    <property type="match status" value="1"/>
</dbReference>
<dbReference type="InterPro" id="IPR036237">
    <property type="entry name" value="Xyl_isomerase-like_sf"/>
</dbReference>
<protein>
    <submittedName>
        <fullName evidence="1">Uncharacterized protein</fullName>
    </submittedName>
</protein>
<dbReference type="EMBL" id="QGLE01000002">
    <property type="protein sequence ID" value="PWR24898.1"/>
    <property type="molecule type" value="Genomic_DNA"/>
</dbReference>
<name>A0A317ECZ4_9PROT</name>
<accession>A0A317ECZ4</accession>
<dbReference type="SUPFAM" id="SSF51658">
    <property type="entry name" value="Xylose isomerase-like"/>
    <property type="match status" value="1"/>
</dbReference>
<dbReference type="PANTHER" id="PTHR42194">
    <property type="entry name" value="UPF0276 PROTEIN HI_1600"/>
    <property type="match status" value="1"/>
</dbReference>
<comment type="caution">
    <text evidence="1">The sequence shown here is derived from an EMBL/GenBank/DDBJ whole genome shotgun (WGS) entry which is preliminary data.</text>
</comment>
<dbReference type="InterPro" id="IPR007801">
    <property type="entry name" value="MbnB/TglH/ChrH"/>
</dbReference>
<dbReference type="OrthoDB" id="9763101at2"/>
<evidence type="ECO:0000313" key="2">
    <source>
        <dbReference type="Proteomes" id="UP000245461"/>
    </source>
</evidence>
<dbReference type="PANTHER" id="PTHR42194:SF1">
    <property type="entry name" value="UPF0276 PROTEIN HI_1600"/>
    <property type="match status" value="1"/>
</dbReference>
<gene>
    <name evidence="1" type="ORF">DKG74_03765</name>
</gene>
<organism evidence="1 2">
    <name type="scientific">Zavarzinia aquatilis</name>
    <dbReference type="NCBI Taxonomy" id="2211142"/>
    <lineage>
        <taxon>Bacteria</taxon>
        <taxon>Pseudomonadati</taxon>
        <taxon>Pseudomonadota</taxon>
        <taxon>Alphaproteobacteria</taxon>
        <taxon>Rhodospirillales</taxon>
        <taxon>Zavarziniaceae</taxon>
        <taxon>Zavarzinia</taxon>
    </lineage>
</organism>
<dbReference type="Proteomes" id="UP000245461">
    <property type="component" value="Unassembled WGS sequence"/>
</dbReference>
<dbReference type="NCBIfam" id="NF003818">
    <property type="entry name" value="PRK05409.1"/>
    <property type="match status" value="1"/>
</dbReference>